<dbReference type="AlphaFoldDB" id="M6ZJA5"/>
<protein>
    <submittedName>
        <fullName evidence="1">Uncharacterized protein</fullName>
    </submittedName>
</protein>
<name>M6ZJA5_LEPIR</name>
<dbReference type="BioCyc" id="LINT1193029:G11R4-1321-MONOMER"/>
<proteinExistence type="predicted"/>
<evidence type="ECO:0000313" key="1">
    <source>
        <dbReference type="EMBL" id="EMP06533.1"/>
    </source>
</evidence>
<evidence type="ECO:0000313" key="2">
    <source>
        <dbReference type="Proteomes" id="UP000012117"/>
    </source>
</evidence>
<organism evidence="1 2">
    <name type="scientific">Leptospira interrogans serovar Pyrogenes str. 200701872</name>
    <dbReference type="NCBI Taxonomy" id="1193029"/>
    <lineage>
        <taxon>Bacteria</taxon>
        <taxon>Pseudomonadati</taxon>
        <taxon>Spirochaetota</taxon>
        <taxon>Spirochaetia</taxon>
        <taxon>Leptospirales</taxon>
        <taxon>Leptospiraceae</taxon>
        <taxon>Leptospira</taxon>
    </lineage>
</organism>
<comment type="caution">
    <text evidence="1">The sequence shown here is derived from an EMBL/GenBank/DDBJ whole genome shotgun (WGS) entry which is preliminary data.</text>
</comment>
<dbReference type="EMBL" id="AKWN02000341">
    <property type="protein sequence ID" value="EMP06533.1"/>
    <property type="molecule type" value="Genomic_DNA"/>
</dbReference>
<dbReference type="Proteomes" id="UP000012117">
    <property type="component" value="Unassembled WGS sequence"/>
</dbReference>
<accession>M6ZJA5</accession>
<sequence length="39" mass="4503">MSSALENEKGFSKSMSPYNFKIVRKIMIRGSSHIFRVLL</sequence>
<reference evidence="1 2" key="1">
    <citation type="submission" date="2013-01" db="EMBL/GenBank/DDBJ databases">
        <authorList>
            <person name="Harkins D.M."/>
            <person name="Durkin A.S."/>
            <person name="Brinkac L.M."/>
            <person name="Haft D.H."/>
            <person name="Selengut J.D."/>
            <person name="Sanka R."/>
            <person name="DePew J."/>
            <person name="Purushe J."/>
            <person name="Picardeau M."/>
            <person name="Werts C."/>
            <person name="Goarant C."/>
            <person name="Vinetz J.M."/>
            <person name="Sutton G.G."/>
            <person name="Nierman W.C."/>
            <person name="Fouts D.E."/>
        </authorList>
    </citation>
    <scope>NUCLEOTIDE SEQUENCE [LARGE SCALE GENOMIC DNA]</scope>
    <source>
        <strain evidence="1 2">200701872</strain>
    </source>
</reference>
<gene>
    <name evidence="1" type="ORF">LEP1GSC124_3266</name>
</gene>